<dbReference type="Pfam" id="PF13289">
    <property type="entry name" value="SIR2_2"/>
    <property type="match status" value="1"/>
</dbReference>
<reference evidence="2" key="1">
    <citation type="journal article" date="2019" name="Int. J. Syst. Evol. Microbiol.">
        <title>The Global Catalogue of Microorganisms (GCM) 10K type strain sequencing project: providing services to taxonomists for standard genome sequencing and annotation.</title>
        <authorList>
            <consortium name="The Broad Institute Genomics Platform"/>
            <consortium name="The Broad Institute Genome Sequencing Center for Infectious Disease"/>
            <person name="Wu L."/>
            <person name="Ma J."/>
        </authorList>
    </citation>
    <scope>NUCLEOTIDE SEQUENCE [LARGE SCALE GENOMIC DNA]</scope>
    <source>
        <strain evidence="2">TISTR 1906</strain>
    </source>
</reference>
<dbReference type="PIRSF" id="PIRSF014677">
    <property type="entry name" value="UCP014677"/>
    <property type="match status" value="1"/>
</dbReference>
<keyword evidence="2" id="KW-1185">Reference proteome</keyword>
<dbReference type="Proteomes" id="UP001597463">
    <property type="component" value="Unassembled WGS sequence"/>
</dbReference>
<protein>
    <submittedName>
        <fullName evidence="1">SIR2 family protein</fullName>
    </submittedName>
</protein>
<evidence type="ECO:0000313" key="1">
    <source>
        <dbReference type="EMBL" id="MFD2752859.1"/>
    </source>
</evidence>
<dbReference type="EMBL" id="JBHUMV010000001">
    <property type="protein sequence ID" value="MFD2752859.1"/>
    <property type="molecule type" value="Genomic_DNA"/>
</dbReference>
<name>A0ABW5UJ14_9BURK</name>
<proteinExistence type="predicted"/>
<gene>
    <name evidence="1" type="ORF">ACFSW6_02070</name>
</gene>
<dbReference type="RefSeq" id="WP_083526511.1">
    <property type="nucleotide sequence ID" value="NZ_BCNT01000003.1"/>
</dbReference>
<sequence>MLQQSTLIKHLLGVCMTLGESLLGHLKKFPSPPYLFIGSGISRRYLGLEDWAGLLRKLCEIHGLDYGFLSTEAAGDLPQLATLIAKELQPKWWKEERYKASRDAYMNLAIDSESALKIETAIYLKSAAKLTTTPELVAELELFKKVVADGVVTTNWDNLIETIFPGQTVYVGQEGLIFSQIQGIAEIYKIHGTQDDPLSLVFTKKDYERFHQKNPYLASKLLTFFVENPVVFLGYSLADENILQIIYSILDGLSSENVGKLADRLVFIQWDPKCRDPRFERTILSHDGRSLPVYQGTTSSMTDVLEALGKIKRQIPAKLLRLLKQQVYQLVHSTDPADRVYVQDIDDKTPLNEIEFAMGVGLLAKLRDVGYVAISREILVRDLIFNDQGLNAKTVVEKSLPELLKKVRYLPVLRYIKIAKTMEGFDPETMDHRVKLVANRTLDFYLKKTGSGQLVEKAKNFQGDFLAFSEQDTLERTMSYWFYLPELAFQVDQVEDFLKEKFDLLISHEDPNIRTSFLKLISVYDYIKDAKDKAQ</sequence>
<organism evidence="1 2">
    <name type="scientific">Comamonas terrae</name>
    <dbReference type="NCBI Taxonomy" id="673548"/>
    <lineage>
        <taxon>Bacteria</taxon>
        <taxon>Pseudomonadati</taxon>
        <taxon>Pseudomonadota</taxon>
        <taxon>Betaproteobacteria</taxon>
        <taxon>Burkholderiales</taxon>
        <taxon>Comamonadaceae</taxon>
        <taxon>Comamonas</taxon>
    </lineage>
</organism>
<comment type="caution">
    <text evidence="1">The sequence shown here is derived from an EMBL/GenBank/DDBJ whole genome shotgun (WGS) entry which is preliminary data.</text>
</comment>
<dbReference type="InterPro" id="IPR011202">
    <property type="entry name" value="UCP014677"/>
</dbReference>
<evidence type="ECO:0000313" key="2">
    <source>
        <dbReference type="Proteomes" id="UP001597463"/>
    </source>
</evidence>
<accession>A0ABW5UJ14</accession>